<sequence>MKSEYTEKIINVSDIQEFPTELGSRCLLLSKLGLNAYYNTEEEILEALETTAADPNYLEICLQYSRCRGFFEQFIEGKTPFYEQDRIKLAEYKGKFWVVEGKHRVCLAKRLGIEKIRAQVYQLKEDIYSRLPGSGEPGSYKFSFKLETDFSRYSFEGEIALLWLGKIKEKYMYIDPFLPLPLHWGFDTEGKWTELIDGVKAKVETHVREEKRLFGKGKVIKEIEAEVVIEPNHKKTRIWLFSVKPTKKVSNIFFVPLCDLEVKTLYRTGCWRKKHENRIKRITI</sequence>
<evidence type="ECO:0008006" key="3">
    <source>
        <dbReference type="Google" id="ProtNLM"/>
    </source>
</evidence>
<proteinExistence type="predicted"/>
<reference evidence="1" key="1">
    <citation type="submission" date="2022-12" db="EMBL/GenBank/DDBJ databases">
        <authorList>
            <person name="Bing R.G."/>
            <person name="Willard D.J."/>
            <person name="Manesh M.J.H."/>
            <person name="Laemthong T."/>
            <person name="Crosby J.R."/>
            <person name="Kelly R.M."/>
        </authorList>
    </citation>
    <scope>NUCLEOTIDE SEQUENCE</scope>
    <source>
        <strain evidence="1">DSM 8990</strain>
    </source>
</reference>
<protein>
    <recommendedName>
        <fullName evidence="3">ParB/Sulfiredoxin domain-containing protein</fullName>
    </recommendedName>
</protein>
<gene>
    <name evidence="1" type="ORF">OTK00_001830</name>
</gene>
<evidence type="ECO:0000313" key="2">
    <source>
        <dbReference type="Proteomes" id="UP001164909"/>
    </source>
</evidence>
<dbReference type="Proteomes" id="UP001164909">
    <property type="component" value="Chromosome"/>
</dbReference>
<name>A0ABY7BLF7_9FIRM</name>
<dbReference type="RefSeq" id="WP_157841036.1">
    <property type="nucleotide sequence ID" value="NZ_CP113865.1"/>
</dbReference>
<keyword evidence="2" id="KW-1185">Reference proteome</keyword>
<organism evidence="1 2">
    <name type="scientific">Caldicellulosiruptor morganii</name>
    <dbReference type="NCBI Taxonomy" id="1387555"/>
    <lineage>
        <taxon>Bacteria</taxon>
        <taxon>Bacillati</taxon>
        <taxon>Bacillota</taxon>
        <taxon>Bacillota incertae sedis</taxon>
        <taxon>Caldicellulosiruptorales</taxon>
        <taxon>Caldicellulosiruptoraceae</taxon>
        <taxon>Caldicellulosiruptor</taxon>
    </lineage>
</organism>
<evidence type="ECO:0000313" key="1">
    <source>
        <dbReference type="EMBL" id="WAM33335.1"/>
    </source>
</evidence>
<dbReference type="EMBL" id="CP113865">
    <property type="protein sequence ID" value="WAM33335.1"/>
    <property type="molecule type" value="Genomic_DNA"/>
</dbReference>
<accession>A0ABY7BLF7</accession>